<evidence type="ECO:0000256" key="2">
    <source>
        <dbReference type="SAM" id="MobiDB-lite"/>
    </source>
</evidence>
<dbReference type="AlphaFoldDB" id="A0A0M8MZS3"/>
<dbReference type="InterPro" id="IPR036236">
    <property type="entry name" value="Znf_C2H2_sf"/>
</dbReference>
<dbReference type="PROSITE" id="PS50157">
    <property type="entry name" value="ZINC_FINGER_C2H2_2"/>
    <property type="match status" value="2"/>
</dbReference>
<sequence length="605" mass="68546">MDLRTVQPCGELSFDQQDAHHYRMRTFWSDEMPWHPRAAMPPNALGNHAELDYDPLGPQFQIFQSHPTFSECDTFPQDSAYGSGPTIPESVPSLYNFRSHLNRQHPDLFKVDDDLQAYIYRHPEASRSDLQGVGQGIWPLDVDISQVLPFLEDEQALPDDNPTDSASQESELTFGSDCGQANSYHEWSQSLDDLFMASHPNAANEIIPESFPDLADDFSNDSANDVASESLESPAEPHPQDDLVLEEVPDKEDFLDDLSRENGAWAAPDLVLKAQSLDMDGWGSELSESDHATEETAPGLTADVLEKSLREAQPHTSRIIRILQSLPPQLLKTALRRDQESEDEDAEREEDKPNVKDKAKAQSSPRANHKCPECPKAFGRLCELKKHSKRHAKPYGCTFKECDKTFGSKNDWKRHESNQHSTLETWTCDMPGCHVVRHRQETFRSHLLKDHHLSHQPKLVEEKLERCRMGRHCDPRFWCGFCVEVIEIMEAGVNAWRMRCDHIDNHLWGKEGLIKKKMEDWVYVNDGKNRPGGGENGAVQTGGKRKASDAQEKPLNKKQKEGSLMWYCCNCPNAAGAVLKLSSSCLECHHLKCLHCTQEMVTTED</sequence>
<organism evidence="4 5">
    <name type="scientific">Escovopsis weberi</name>
    <dbReference type="NCBI Taxonomy" id="150374"/>
    <lineage>
        <taxon>Eukaryota</taxon>
        <taxon>Fungi</taxon>
        <taxon>Dikarya</taxon>
        <taxon>Ascomycota</taxon>
        <taxon>Pezizomycotina</taxon>
        <taxon>Sordariomycetes</taxon>
        <taxon>Hypocreomycetidae</taxon>
        <taxon>Hypocreales</taxon>
        <taxon>Hypocreaceae</taxon>
        <taxon>Escovopsis</taxon>
    </lineage>
</organism>
<dbReference type="Gene3D" id="3.30.160.60">
    <property type="entry name" value="Classic Zinc Finger"/>
    <property type="match status" value="1"/>
</dbReference>
<feature type="compositionally biased region" description="Basic and acidic residues" evidence="2">
    <location>
        <begin position="349"/>
        <end position="360"/>
    </location>
</feature>
<accession>A0A0M8MZS3</accession>
<feature type="compositionally biased region" description="Polar residues" evidence="2">
    <location>
        <begin position="220"/>
        <end position="231"/>
    </location>
</feature>
<dbReference type="EMBL" id="LGSR01000018">
    <property type="protein sequence ID" value="KOS20207.1"/>
    <property type="molecule type" value="Genomic_DNA"/>
</dbReference>
<feature type="compositionally biased region" description="Polar residues" evidence="2">
    <location>
        <begin position="163"/>
        <end position="177"/>
    </location>
</feature>
<feature type="domain" description="C2H2-type" evidence="3">
    <location>
        <begin position="395"/>
        <end position="425"/>
    </location>
</feature>
<feature type="region of interest" description="Disordered" evidence="2">
    <location>
        <begin position="211"/>
        <end position="240"/>
    </location>
</feature>
<feature type="region of interest" description="Disordered" evidence="2">
    <location>
        <begin position="155"/>
        <end position="177"/>
    </location>
</feature>
<keyword evidence="1" id="KW-0862">Zinc</keyword>
<feature type="region of interest" description="Disordered" evidence="2">
    <location>
        <begin position="526"/>
        <end position="557"/>
    </location>
</feature>
<feature type="domain" description="C2H2-type" evidence="3">
    <location>
        <begin position="369"/>
        <end position="396"/>
    </location>
</feature>
<dbReference type="PROSITE" id="PS00028">
    <property type="entry name" value="ZINC_FINGER_C2H2_1"/>
    <property type="match status" value="2"/>
</dbReference>
<keyword evidence="1" id="KW-0479">Metal-binding</keyword>
<name>A0A0M8MZS3_ESCWE</name>
<dbReference type="SUPFAM" id="SSF57667">
    <property type="entry name" value="beta-beta-alpha zinc fingers"/>
    <property type="match status" value="1"/>
</dbReference>
<dbReference type="PANTHER" id="PTHR35391">
    <property type="entry name" value="C2H2-TYPE DOMAIN-CONTAINING PROTEIN-RELATED"/>
    <property type="match status" value="1"/>
</dbReference>
<keyword evidence="1" id="KW-0863">Zinc-finger</keyword>
<keyword evidence="5" id="KW-1185">Reference proteome</keyword>
<dbReference type="STRING" id="150374.A0A0M8MZS3"/>
<proteinExistence type="predicted"/>
<reference evidence="4 5" key="1">
    <citation type="submission" date="2015-07" db="EMBL/GenBank/DDBJ databases">
        <title>The genome of the fungus Escovopsis weberi, a specialized disease agent of ant agriculture.</title>
        <authorList>
            <person name="de Man T.J."/>
            <person name="Stajich J.E."/>
            <person name="Kubicek C.P."/>
            <person name="Chenthamara K."/>
            <person name="Atanasova L."/>
            <person name="Druzhinina I.S."/>
            <person name="Birnbaum S."/>
            <person name="Barribeau S.M."/>
            <person name="Teiling C."/>
            <person name="Suen G."/>
            <person name="Currie C."/>
            <person name="Gerardo N.M."/>
        </authorList>
    </citation>
    <scope>NUCLEOTIDE SEQUENCE [LARGE SCALE GENOMIC DNA]</scope>
</reference>
<evidence type="ECO:0000313" key="5">
    <source>
        <dbReference type="Proteomes" id="UP000053831"/>
    </source>
</evidence>
<evidence type="ECO:0000256" key="1">
    <source>
        <dbReference type="PROSITE-ProRule" id="PRU00042"/>
    </source>
</evidence>
<comment type="caution">
    <text evidence="4">The sequence shown here is derived from an EMBL/GenBank/DDBJ whole genome shotgun (WGS) entry which is preliminary data.</text>
</comment>
<dbReference type="OrthoDB" id="6077919at2759"/>
<feature type="region of interest" description="Disordered" evidence="2">
    <location>
        <begin position="334"/>
        <end position="370"/>
    </location>
</feature>
<dbReference type="GO" id="GO:0008270">
    <property type="term" value="F:zinc ion binding"/>
    <property type="evidence" value="ECO:0007669"/>
    <property type="project" value="UniProtKB-KW"/>
</dbReference>
<gene>
    <name evidence="4" type="ORF">ESCO_006161</name>
</gene>
<evidence type="ECO:0000313" key="4">
    <source>
        <dbReference type="EMBL" id="KOS20207.1"/>
    </source>
</evidence>
<dbReference type="SMART" id="SM00355">
    <property type="entry name" value="ZnF_C2H2"/>
    <property type="match status" value="3"/>
</dbReference>
<dbReference type="Proteomes" id="UP000053831">
    <property type="component" value="Unassembled WGS sequence"/>
</dbReference>
<dbReference type="PANTHER" id="PTHR35391:SF3">
    <property type="entry name" value="FINGER DOMAIN PROTEIN, PUTATIVE (AFU_ORTHOLOGUE AFUA_8G04300)-RELATED"/>
    <property type="match status" value="1"/>
</dbReference>
<dbReference type="InterPro" id="IPR013087">
    <property type="entry name" value="Znf_C2H2_type"/>
</dbReference>
<evidence type="ECO:0000259" key="3">
    <source>
        <dbReference type="PROSITE" id="PS50157"/>
    </source>
</evidence>
<feature type="compositionally biased region" description="Basic and acidic residues" evidence="2">
    <location>
        <begin position="546"/>
        <end position="557"/>
    </location>
</feature>
<protein>
    <submittedName>
        <fullName evidence="4">Zinc finger protein GLIS2</fullName>
    </submittedName>
</protein>